<evidence type="ECO:0000313" key="1">
    <source>
        <dbReference type="EMBL" id="EYB98324.1"/>
    </source>
</evidence>
<name>A0A016T6U0_9BILA</name>
<keyword evidence="2" id="KW-1185">Reference proteome</keyword>
<dbReference type="STRING" id="53326.A0A016T6U0"/>
<accession>A0A016T6U0</accession>
<gene>
    <name evidence="1" type="primary">Acey_s0132.g1716</name>
    <name evidence="1" type="ORF">Y032_0132g1716</name>
</gene>
<dbReference type="AlphaFoldDB" id="A0A016T6U0"/>
<dbReference type="EMBL" id="JARK01001468">
    <property type="protein sequence ID" value="EYB98324.1"/>
    <property type="molecule type" value="Genomic_DNA"/>
</dbReference>
<protein>
    <submittedName>
        <fullName evidence="1">Uncharacterized protein</fullName>
    </submittedName>
</protein>
<dbReference type="Proteomes" id="UP000024635">
    <property type="component" value="Unassembled WGS sequence"/>
</dbReference>
<comment type="caution">
    <text evidence="1">The sequence shown here is derived from an EMBL/GenBank/DDBJ whole genome shotgun (WGS) entry which is preliminary data.</text>
</comment>
<reference evidence="2" key="1">
    <citation type="journal article" date="2015" name="Nat. Genet.">
        <title>The genome and transcriptome of the zoonotic hookworm Ancylostoma ceylanicum identify infection-specific gene families.</title>
        <authorList>
            <person name="Schwarz E.M."/>
            <person name="Hu Y."/>
            <person name="Antoshechkin I."/>
            <person name="Miller M.M."/>
            <person name="Sternberg P.W."/>
            <person name="Aroian R.V."/>
        </authorList>
    </citation>
    <scope>NUCLEOTIDE SEQUENCE</scope>
    <source>
        <strain evidence="2">HY135</strain>
    </source>
</reference>
<evidence type="ECO:0000313" key="2">
    <source>
        <dbReference type="Proteomes" id="UP000024635"/>
    </source>
</evidence>
<organism evidence="1 2">
    <name type="scientific">Ancylostoma ceylanicum</name>
    <dbReference type="NCBI Taxonomy" id="53326"/>
    <lineage>
        <taxon>Eukaryota</taxon>
        <taxon>Metazoa</taxon>
        <taxon>Ecdysozoa</taxon>
        <taxon>Nematoda</taxon>
        <taxon>Chromadorea</taxon>
        <taxon>Rhabditida</taxon>
        <taxon>Rhabditina</taxon>
        <taxon>Rhabditomorpha</taxon>
        <taxon>Strongyloidea</taxon>
        <taxon>Ancylostomatidae</taxon>
        <taxon>Ancylostomatinae</taxon>
        <taxon>Ancylostoma</taxon>
    </lineage>
</organism>
<proteinExistence type="predicted"/>
<sequence length="298" mass="31656">MVLPLLLFSNKATRDVIILHTATKRDLRMKFLVLLALVPLTVQNPLYDVEPSGYGNNNPQEVLSAARKSPHNKPVDYTSTGSVVHPPKQVYQGAGKTGGYKAPHDEPAYSAILVPNNMFGNNFFAQTLGQANIQGQQNLQKGGDQTNVGANSNLVKIGQTNTQLGAGSYQPSYDAPTYTAYIFPRTDVIGNRIDAQTLAQINNQGQANVQQGGQQTNFGSNTNAVNVGQTNNQGTGVAPSYDSAGRCLLLGFLCKKEEKQQPVIVNNYIYVTQAATQGVNTPTAASGAPAATGTTTTA</sequence>